<proteinExistence type="predicted"/>
<evidence type="ECO:0000313" key="3">
    <source>
        <dbReference type="EnsemblMetazoa" id="HelroP180879"/>
    </source>
</evidence>
<dbReference type="HOGENOM" id="CLU_064172_2_0_1"/>
<dbReference type="GeneID" id="20207878"/>
<organism evidence="3 4">
    <name type="scientific">Helobdella robusta</name>
    <name type="common">Californian leech</name>
    <dbReference type="NCBI Taxonomy" id="6412"/>
    <lineage>
        <taxon>Eukaryota</taxon>
        <taxon>Metazoa</taxon>
        <taxon>Spiralia</taxon>
        <taxon>Lophotrochozoa</taxon>
        <taxon>Annelida</taxon>
        <taxon>Clitellata</taxon>
        <taxon>Hirudinea</taxon>
        <taxon>Rhynchobdellida</taxon>
        <taxon>Glossiphoniidae</taxon>
        <taxon>Helobdella</taxon>
    </lineage>
</organism>
<dbReference type="EMBL" id="AMQM01007398">
    <property type="status" value="NOT_ANNOTATED_CDS"/>
    <property type="molecule type" value="Genomic_DNA"/>
</dbReference>
<evidence type="ECO:0000313" key="2">
    <source>
        <dbReference type="EMBL" id="ESN93561.1"/>
    </source>
</evidence>
<gene>
    <name evidence="3" type="primary">20207878</name>
    <name evidence="2" type="ORF">HELRODRAFT_180879</name>
</gene>
<sequence>MLDMQQACLFTTLDSHAKQTSALKNMINNAAPNIEKVRTSESIIKNNAIVPQEKPNAVVTPTEKIEQHFTLVKSKKRPRINNSPGMDGRNQVNNDNNGKTVGNKITKPTKKIIGNKKNDDNCKIEANKMLIKKSFFSMSNVQKCHRNDVSDYLKSIEVNVISCYPVVKRADTSTTDNTSNDDTESTMIRVCIESCEAAKMKNPDLIL</sequence>
<accession>T1FGC9</accession>
<dbReference type="AlphaFoldDB" id="T1FGC9"/>
<name>T1FGC9_HELRO</name>
<reference evidence="3" key="3">
    <citation type="submission" date="2015-06" db="UniProtKB">
        <authorList>
            <consortium name="EnsemblMetazoa"/>
        </authorList>
    </citation>
    <scope>IDENTIFICATION</scope>
</reference>
<evidence type="ECO:0000313" key="4">
    <source>
        <dbReference type="Proteomes" id="UP000015101"/>
    </source>
</evidence>
<keyword evidence="4" id="KW-1185">Reference proteome</keyword>
<feature type="compositionally biased region" description="Polar residues" evidence="1">
    <location>
        <begin position="80"/>
        <end position="100"/>
    </location>
</feature>
<dbReference type="CTD" id="20207878"/>
<dbReference type="OrthoDB" id="8066274at2759"/>
<reference evidence="4" key="1">
    <citation type="submission" date="2012-12" db="EMBL/GenBank/DDBJ databases">
        <authorList>
            <person name="Hellsten U."/>
            <person name="Grimwood J."/>
            <person name="Chapman J.A."/>
            <person name="Shapiro H."/>
            <person name="Aerts A."/>
            <person name="Otillar R.P."/>
            <person name="Terry A.Y."/>
            <person name="Boore J.L."/>
            <person name="Simakov O."/>
            <person name="Marletaz F."/>
            <person name="Cho S.-J."/>
            <person name="Edsinger-Gonzales E."/>
            <person name="Havlak P."/>
            <person name="Kuo D.-H."/>
            <person name="Larsson T."/>
            <person name="Lv J."/>
            <person name="Arendt D."/>
            <person name="Savage R."/>
            <person name="Osoegawa K."/>
            <person name="de Jong P."/>
            <person name="Lindberg D.R."/>
            <person name="Seaver E.C."/>
            <person name="Weisblat D.A."/>
            <person name="Putnam N.H."/>
            <person name="Grigoriev I.V."/>
            <person name="Rokhsar D.S."/>
        </authorList>
    </citation>
    <scope>NUCLEOTIDE SEQUENCE</scope>
</reference>
<dbReference type="InParanoid" id="T1FGC9"/>
<feature type="region of interest" description="Disordered" evidence="1">
    <location>
        <begin position="77"/>
        <end position="105"/>
    </location>
</feature>
<dbReference type="EnsemblMetazoa" id="HelroT180879">
    <property type="protein sequence ID" value="HelroP180879"/>
    <property type="gene ID" value="HelroG180879"/>
</dbReference>
<dbReference type="RefSeq" id="XP_009028413.1">
    <property type="nucleotide sequence ID" value="XM_009030165.1"/>
</dbReference>
<dbReference type="Proteomes" id="UP000015101">
    <property type="component" value="Unassembled WGS sequence"/>
</dbReference>
<dbReference type="KEGG" id="hro:HELRODRAFT_180879"/>
<evidence type="ECO:0000256" key="1">
    <source>
        <dbReference type="SAM" id="MobiDB-lite"/>
    </source>
</evidence>
<reference evidence="2 4" key="2">
    <citation type="journal article" date="2013" name="Nature">
        <title>Insights into bilaterian evolution from three spiralian genomes.</title>
        <authorList>
            <person name="Simakov O."/>
            <person name="Marletaz F."/>
            <person name="Cho S.J."/>
            <person name="Edsinger-Gonzales E."/>
            <person name="Havlak P."/>
            <person name="Hellsten U."/>
            <person name="Kuo D.H."/>
            <person name="Larsson T."/>
            <person name="Lv J."/>
            <person name="Arendt D."/>
            <person name="Savage R."/>
            <person name="Osoegawa K."/>
            <person name="de Jong P."/>
            <person name="Grimwood J."/>
            <person name="Chapman J.A."/>
            <person name="Shapiro H."/>
            <person name="Aerts A."/>
            <person name="Otillar R.P."/>
            <person name="Terry A.Y."/>
            <person name="Boore J.L."/>
            <person name="Grigoriev I.V."/>
            <person name="Lindberg D.R."/>
            <person name="Seaver E.C."/>
            <person name="Weisblat D.A."/>
            <person name="Putnam N.H."/>
            <person name="Rokhsar D.S."/>
        </authorList>
    </citation>
    <scope>NUCLEOTIDE SEQUENCE</scope>
</reference>
<dbReference type="EMBL" id="KB097605">
    <property type="protein sequence ID" value="ESN93561.1"/>
    <property type="molecule type" value="Genomic_DNA"/>
</dbReference>
<protein>
    <submittedName>
        <fullName evidence="2 3">Uncharacterized protein</fullName>
    </submittedName>
</protein>